<dbReference type="EMBL" id="CP158568">
    <property type="protein sequence ID" value="XBY43359.1"/>
    <property type="molecule type" value="Genomic_DNA"/>
</dbReference>
<dbReference type="RefSeq" id="WP_407048459.1">
    <property type="nucleotide sequence ID" value="NZ_CP158568.1"/>
</dbReference>
<accession>A0AAU7X679</accession>
<gene>
    <name evidence="2" type="ORF">ABS361_14815</name>
</gene>
<dbReference type="Pfam" id="PF06035">
    <property type="entry name" value="Peptidase_C93"/>
    <property type="match status" value="1"/>
</dbReference>
<dbReference type="PANTHER" id="PTHR39327">
    <property type="match status" value="1"/>
</dbReference>
<dbReference type="AlphaFoldDB" id="A0AAU7X679"/>
<sequence>MTLRTKVLFAAVCVAVLVGSPAEAKEKIRIARLPEATAAVPGAETKPVWGWVDFCRRYRGECDSGRARAEDIKLDAAAWAVMDDVNRMVNQSIVPVTDQEHWGQPDRWDYPDDGKGDCEDYVLLKRKLLIQRGFPRGALLITVVIDLQGAGHAVLTAKTDHGDLILDNMRDEIIGWTATGYKFVKRQAQDDQNRWVSLQDNIQVPASVAANRQ</sequence>
<dbReference type="PANTHER" id="PTHR39327:SF1">
    <property type="entry name" value="BLR5470 PROTEIN"/>
    <property type="match status" value="1"/>
</dbReference>
<feature type="signal peptide" evidence="1">
    <location>
        <begin position="1"/>
        <end position="24"/>
    </location>
</feature>
<name>A0AAU7X679_9HYPH</name>
<keyword evidence="1" id="KW-0732">Signal</keyword>
<proteinExistence type="predicted"/>
<feature type="chain" id="PRO_5043885265" evidence="1">
    <location>
        <begin position="25"/>
        <end position="213"/>
    </location>
</feature>
<evidence type="ECO:0000256" key="1">
    <source>
        <dbReference type="SAM" id="SignalP"/>
    </source>
</evidence>
<dbReference type="Gene3D" id="3.10.620.30">
    <property type="match status" value="1"/>
</dbReference>
<organism evidence="2">
    <name type="scientific">Methyloraptor flagellatus</name>
    <dbReference type="NCBI Taxonomy" id="3162530"/>
    <lineage>
        <taxon>Bacteria</taxon>
        <taxon>Pseudomonadati</taxon>
        <taxon>Pseudomonadota</taxon>
        <taxon>Alphaproteobacteria</taxon>
        <taxon>Hyphomicrobiales</taxon>
        <taxon>Ancalomicrobiaceae</taxon>
        <taxon>Methyloraptor</taxon>
    </lineage>
</organism>
<dbReference type="KEGG" id="mflg:ABS361_14815"/>
<reference evidence="2" key="1">
    <citation type="submission" date="2024-06" db="EMBL/GenBank/DDBJ databases">
        <title>Methylostella associata gen. nov., sp. nov., a novel Ancalomicrobiaceae-affiliated facultatively methylotrophic bacteria that feed on methanotrophs of the genus Methylococcus.</title>
        <authorList>
            <person name="Saltykova V."/>
            <person name="Danilova O.V."/>
            <person name="Oshkin I.Y."/>
            <person name="Belova S.E."/>
            <person name="Pimenov N.V."/>
            <person name="Dedysh S.N."/>
        </authorList>
    </citation>
    <scope>NUCLEOTIDE SEQUENCE</scope>
    <source>
        <strain evidence="2">S20</strain>
    </source>
</reference>
<dbReference type="InterPro" id="IPR010319">
    <property type="entry name" value="Transglutaminase-like_Cys_pept"/>
</dbReference>
<evidence type="ECO:0000313" key="2">
    <source>
        <dbReference type="EMBL" id="XBY43359.1"/>
    </source>
</evidence>
<protein>
    <submittedName>
        <fullName evidence="2">Transglutaminase-like cysteine peptidase</fullName>
    </submittedName>
</protein>